<keyword evidence="4" id="KW-1185">Reference proteome</keyword>
<dbReference type="Proteomes" id="UP000242450">
    <property type="component" value="Chromosome 9"/>
</dbReference>
<accession>A0A212D1R9</accession>
<sequence length="109" mass="11272">MPGARRRGCPGLKDAAAGGGPGDPQRPEALEPGPPGPAGRTRGSCWVTPRHHASGITLGAVFTVAVATVLAKTLAVIQAFKARKPGRTMRRLLPSIRSLEPPSPALRPV</sequence>
<keyword evidence="2" id="KW-0812">Transmembrane</keyword>
<organism evidence="3 4">
    <name type="scientific">Cervus elaphus hippelaphus</name>
    <name type="common">European red deer</name>
    <dbReference type="NCBI Taxonomy" id="46360"/>
    <lineage>
        <taxon>Eukaryota</taxon>
        <taxon>Metazoa</taxon>
        <taxon>Chordata</taxon>
        <taxon>Craniata</taxon>
        <taxon>Vertebrata</taxon>
        <taxon>Euteleostomi</taxon>
        <taxon>Mammalia</taxon>
        <taxon>Eutheria</taxon>
        <taxon>Laurasiatheria</taxon>
        <taxon>Artiodactyla</taxon>
        <taxon>Ruminantia</taxon>
        <taxon>Pecora</taxon>
        <taxon>Cervidae</taxon>
        <taxon>Cervinae</taxon>
        <taxon>Cervus</taxon>
    </lineage>
</organism>
<keyword evidence="2" id="KW-1133">Transmembrane helix</keyword>
<feature type="transmembrane region" description="Helical" evidence="2">
    <location>
        <begin position="56"/>
        <end position="80"/>
    </location>
</feature>
<keyword evidence="2" id="KW-0472">Membrane</keyword>
<evidence type="ECO:0000313" key="3">
    <source>
        <dbReference type="EMBL" id="OWK12217.1"/>
    </source>
</evidence>
<evidence type="ECO:0000313" key="4">
    <source>
        <dbReference type="Proteomes" id="UP000242450"/>
    </source>
</evidence>
<name>A0A212D1R9_CEREH</name>
<proteinExistence type="predicted"/>
<evidence type="ECO:0000256" key="2">
    <source>
        <dbReference type="SAM" id="Phobius"/>
    </source>
</evidence>
<protein>
    <submittedName>
        <fullName evidence="3">Uncharacterized protein</fullName>
    </submittedName>
</protein>
<gene>
    <name evidence="3" type="ORF">Celaphus_00003214</name>
</gene>
<dbReference type="EMBL" id="MKHE01000009">
    <property type="protein sequence ID" value="OWK12217.1"/>
    <property type="molecule type" value="Genomic_DNA"/>
</dbReference>
<reference evidence="3 4" key="1">
    <citation type="journal article" date="2018" name="Mol. Genet. Genomics">
        <title>The red deer Cervus elaphus genome CerEla1.0: sequencing, annotating, genes, and chromosomes.</title>
        <authorList>
            <person name="Bana N.A."/>
            <person name="Nyiri A."/>
            <person name="Nagy J."/>
            <person name="Frank K."/>
            <person name="Nagy T."/>
            <person name="Steger V."/>
            <person name="Schiller M."/>
            <person name="Lakatos P."/>
            <person name="Sugar L."/>
            <person name="Horn P."/>
            <person name="Barta E."/>
            <person name="Orosz L."/>
        </authorList>
    </citation>
    <scope>NUCLEOTIDE SEQUENCE [LARGE SCALE GENOMIC DNA]</scope>
    <source>
        <strain evidence="3">Hungarian</strain>
    </source>
</reference>
<evidence type="ECO:0000256" key="1">
    <source>
        <dbReference type="SAM" id="MobiDB-lite"/>
    </source>
</evidence>
<feature type="region of interest" description="Disordered" evidence="1">
    <location>
        <begin position="1"/>
        <end position="46"/>
    </location>
</feature>
<dbReference type="AlphaFoldDB" id="A0A212D1R9"/>
<comment type="caution">
    <text evidence="3">The sequence shown here is derived from an EMBL/GenBank/DDBJ whole genome shotgun (WGS) entry which is preliminary data.</text>
</comment>